<dbReference type="GO" id="GO:0035240">
    <property type="term" value="F:dopamine binding"/>
    <property type="evidence" value="ECO:0007669"/>
    <property type="project" value="InterPro"/>
</dbReference>
<evidence type="ECO:0000256" key="5">
    <source>
        <dbReference type="SAM" id="Phobius"/>
    </source>
</evidence>
<dbReference type="InterPro" id="IPR001414">
    <property type="entry name" value="GPR143"/>
</dbReference>
<keyword evidence="4 5" id="KW-0472">Membrane</keyword>
<organism evidence="7">
    <name type="scientific">Clastoptera arizonana</name>
    <name type="common">Arizona spittle bug</name>
    <dbReference type="NCBI Taxonomy" id="38151"/>
    <lineage>
        <taxon>Eukaryota</taxon>
        <taxon>Metazoa</taxon>
        <taxon>Ecdysozoa</taxon>
        <taxon>Arthropoda</taxon>
        <taxon>Hexapoda</taxon>
        <taxon>Insecta</taxon>
        <taxon>Pterygota</taxon>
        <taxon>Neoptera</taxon>
        <taxon>Paraneoptera</taxon>
        <taxon>Hemiptera</taxon>
        <taxon>Auchenorrhyncha</taxon>
        <taxon>Cercopoidea</taxon>
        <taxon>Clastopteridae</taxon>
        <taxon>Clastoptera</taxon>
    </lineage>
</organism>
<dbReference type="PANTHER" id="PTHR15177:SF2">
    <property type="entry name" value="G-PROTEIN COUPLED RECEPTOR 143"/>
    <property type="match status" value="1"/>
</dbReference>
<evidence type="ECO:0000256" key="3">
    <source>
        <dbReference type="ARBA" id="ARBA00022989"/>
    </source>
</evidence>
<comment type="subcellular location">
    <subcellularLocation>
        <location evidence="1">Membrane</location>
    </subcellularLocation>
</comment>
<accession>A0A1B6CL95</accession>
<dbReference type="GO" id="GO:0050848">
    <property type="term" value="P:regulation of calcium-mediated signaling"/>
    <property type="evidence" value="ECO:0007669"/>
    <property type="project" value="TreeGrafter"/>
</dbReference>
<evidence type="ECO:0000256" key="4">
    <source>
        <dbReference type="ARBA" id="ARBA00023136"/>
    </source>
</evidence>
<sequence length="340" mass="39122">MADPSIQTFCCHPAMNESDPSISIMMEFNSISYNTVCLVSSSIGMLGALYQLLPRKKPTLSHRWSTISPLRGRQTIIWLALADMLASTGVFFRSILRLKGEFILYVHSFTGSILGTVYCAIFAAWIEYFYCVTWLWTLCYAIDMWLGLRDRPAYTYFYHSLCWVLPSVLTFTGLGILYFPNADCHNLKAGESAFMRILPNYLLTYLPMLVVMIVNPIIYILSLNKVQDLVTLNFSQFTRKERMIVDATKLKFGLIILAFYVCWLPNLVNSILLWTQWPNLPKPALITLWYIMAVVNPLQAFFNSLVYRRSNEKIVYFQRATRQDPASEVTPLIASKIERL</sequence>
<keyword evidence="2 5" id="KW-0812">Transmembrane</keyword>
<dbReference type="PROSITE" id="PS50262">
    <property type="entry name" value="G_PROTEIN_RECEP_F1_2"/>
    <property type="match status" value="1"/>
</dbReference>
<dbReference type="GO" id="GO:0005886">
    <property type="term" value="C:plasma membrane"/>
    <property type="evidence" value="ECO:0007669"/>
    <property type="project" value="TreeGrafter"/>
</dbReference>
<dbReference type="GO" id="GO:0032438">
    <property type="term" value="P:melanosome organization"/>
    <property type="evidence" value="ECO:0007669"/>
    <property type="project" value="TreeGrafter"/>
</dbReference>
<dbReference type="Gene3D" id="1.20.1070.10">
    <property type="entry name" value="Rhodopsin 7-helix transmembrane proteins"/>
    <property type="match status" value="1"/>
</dbReference>
<name>A0A1B6CL95_9HEMI</name>
<reference evidence="7" key="1">
    <citation type="submission" date="2015-12" db="EMBL/GenBank/DDBJ databases">
        <title>De novo transcriptome assembly of four potential Pierce s Disease insect vectors from Arizona vineyards.</title>
        <authorList>
            <person name="Tassone E.E."/>
        </authorList>
    </citation>
    <scope>NUCLEOTIDE SEQUENCE</scope>
</reference>
<dbReference type="SUPFAM" id="SSF81321">
    <property type="entry name" value="Family A G protein-coupled receptor-like"/>
    <property type="match status" value="1"/>
</dbReference>
<dbReference type="EMBL" id="GEDC01023064">
    <property type="protein sequence ID" value="JAS14234.1"/>
    <property type="molecule type" value="Transcribed_RNA"/>
</dbReference>
<protein>
    <recommendedName>
        <fullName evidence="6">G-protein coupled receptors family 1 profile domain-containing protein</fullName>
    </recommendedName>
</protein>
<dbReference type="GO" id="GO:0072545">
    <property type="term" value="F:L-tyrosine binding"/>
    <property type="evidence" value="ECO:0007669"/>
    <property type="project" value="InterPro"/>
</dbReference>
<feature type="transmembrane region" description="Helical" evidence="5">
    <location>
        <begin position="132"/>
        <end position="148"/>
    </location>
</feature>
<dbReference type="Pfam" id="PF02101">
    <property type="entry name" value="Ocular_alb"/>
    <property type="match status" value="1"/>
</dbReference>
<gene>
    <name evidence="7" type="ORF">g.32922</name>
</gene>
<proteinExistence type="predicted"/>
<dbReference type="InterPro" id="IPR017452">
    <property type="entry name" value="GPCR_Rhodpsn_7TM"/>
</dbReference>
<feature type="transmembrane region" description="Helical" evidence="5">
    <location>
        <begin position="104"/>
        <end position="126"/>
    </location>
</feature>
<feature type="domain" description="G-protein coupled receptors family 1 profile" evidence="6">
    <location>
        <begin position="76"/>
        <end position="307"/>
    </location>
</feature>
<feature type="transmembrane region" description="Helical" evidence="5">
    <location>
        <begin position="286"/>
        <end position="307"/>
    </location>
</feature>
<evidence type="ECO:0000256" key="1">
    <source>
        <dbReference type="ARBA" id="ARBA00004370"/>
    </source>
</evidence>
<feature type="transmembrane region" description="Helical" evidence="5">
    <location>
        <begin position="31"/>
        <end position="53"/>
    </location>
</feature>
<dbReference type="GO" id="GO:0035643">
    <property type="term" value="F:L-DOPA receptor activity"/>
    <property type="evidence" value="ECO:0007669"/>
    <property type="project" value="TreeGrafter"/>
</dbReference>
<feature type="transmembrane region" description="Helical" evidence="5">
    <location>
        <begin position="73"/>
        <end position="92"/>
    </location>
</feature>
<dbReference type="PANTHER" id="PTHR15177">
    <property type="entry name" value="G-PROTEIN COUPLED RECEPTOR 143"/>
    <property type="match status" value="1"/>
</dbReference>
<evidence type="ECO:0000256" key="2">
    <source>
        <dbReference type="ARBA" id="ARBA00022692"/>
    </source>
</evidence>
<evidence type="ECO:0000313" key="7">
    <source>
        <dbReference type="EMBL" id="JAS14234.1"/>
    </source>
</evidence>
<dbReference type="AlphaFoldDB" id="A0A1B6CL95"/>
<keyword evidence="3 5" id="KW-1133">Transmembrane helix</keyword>
<dbReference type="PRINTS" id="PR00965">
    <property type="entry name" value="OCULARALBNSM"/>
</dbReference>
<feature type="transmembrane region" description="Helical" evidence="5">
    <location>
        <begin position="160"/>
        <end position="180"/>
    </location>
</feature>
<evidence type="ECO:0000259" key="6">
    <source>
        <dbReference type="PROSITE" id="PS50262"/>
    </source>
</evidence>
<dbReference type="GO" id="GO:0072544">
    <property type="term" value="F:L-DOPA binding"/>
    <property type="evidence" value="ECO:0007669"/>
    <property type="project" value="InterPro"/>
</dbReference>
<feature type="transmembrane region" description="Helical" evidence="5">
    <location>
        <begin position="200"/>
        <end position="221"/>
    </location>
</feature>
<feature type="transmembrane region" description="Helical" evidence="5">
    <location>
        <begin position="252"/>
        <end position="274"/>
    </location>
</feature>